<dbReference type="GO" id="GO:0016705">
    <property type="term" value="F:oxidoreductase activity, acting on paired donors, with incorporation or reduction of molecular oxygen"/>
    <property type="evidence" value="ECO:0007669"/>
    <property type="project" value="InterPro"/>
</dbReference>
<organism evidence="9 10">
    <name type="scientific">Rhodovulum sulfidophilum</name>
    <name type="common">Rhodobacter sulfidophilus</name>
    <dbReference type="NCBI Taxonomy" id="35806"/>
    <lineage>
        <taxon>Bacteria</taxon>
        <taxon>Pseudomonadati</taxon>
        <taxon>Pseudomonadota</taxon>
        <taxon>Alphaproteobacteria</taxon>
        <taxon>Rhodobacterales</taxon>
        <taxon>Paracoccaceae</taxon>
        <taxon>Rhodovulum</taxon>
    </lineage>
</organism>
<dbReference type="SUPFAM" id="SSF51905">
    <property type="entry name" value="FAD/NAD(P)-binding domain"/>
    <property type="match status" value="1"/>
</dbReference>
<dbReference type="PANTHER" id="PTHR43876:SF7">
    <property type="entry name" value="UBIQUINONE BIOSYNTHESIS MONOOXYGENASE COQ6, MITOCHONDRIAL"/>
    <property type="match status" value="1"/>
</dbReference>
<dbReference type="UniPathway" id="UPA00232"/>
<evidence type="ECO:0000256" key="2">
    <source>
        <dbReference type="ARBA" id="ARBA00004749"/>
    </source>
</evidence>
<evidence type="ECO:0000313" key="9">
    <source>
        <dbReference type="EMBL" id="PZQ50434.1"/>
    </source>
</evidence>
<dbReference type="AlphaFoldDB" id="A0A2W5NBJ2"/>
<dbReference type="PANTHER" id="PTHR43876">
    <property type="entry name" value="UBIQUINONE BIOSYNTHESIS MONOOXYGENASE COQ6, MITOCHONDRIAL"/>
    <property type="match status" value="1"/>
</dbReference>
<dbReference type="InterPro" id="IPR018168">
    <property type="entry name" value="Ubi_Hdrlase_CS"/>
</dbReference>
<dbReference type="InterPro" id="IPR010971">
    <property type="entry name" value="UbiH/COQ6"/>
</dbReference>
<dbReference type="Proteomes" id="UP000249185">
    <property type="component" value="Unassembled WGS sequence"/>
</dbReference>
<keyword evidence="5" id="KW-0274">FAD</keyword>
<evidence type="ECO:0000256" key="3">
    <source>
        <dbReference type="ARBA" id="ARBA00005349"/>
    </source>
</evidence>
<evidence type="ECO:0000256" key="5">
    <source>
        <dbReference type="ARBA" id="ARBA00022827"/>
    </source>
</evidence>
<comment type="pathway">
    <text evidence="2">Cofactor biosynthesis; ubiquinone biosynthesis.</text>
</comment>
<dbReference type="FunFam" id="3.50.50.60:FF:000021">
    <property type="entry name" value="Ubiquinone biosynthesis monooxygenase COQ6"/>
    <property type="match status" value="1"/>
</dbReference>
<sequence length="407" mass="42906">MERDCDVLIVGGGLNGATLALALASAGIRPILIDAGARATRADPEFDGRAYALSASSRAMLAALGLWARVASETQEIAEIKISDGRAGEGAAPFFLHFDGGEIDEGPMGHMLEDRHLRRALFAALDAAGVATRESARVIAQEIAPGRATVTLADGETLTGALLVGADGRDSGVARRAGIGREGHDYRQSALVCAIAHERPHGGIAHQFFMPEGPLAILPLPGNRSSIVWTERRETAATIQGLDPEAYLRALRPRFGDFLGPIALAGKRFSYPLGLTLAETITGPRLALVGDAAHGIHPLAGQGLNLGLRDVAALAEVLATAHRRGLDIGAPDVLDGYRDWRRVDTALLVAATDGINRLFSNDNPLLRLGRDLGLGLVNGVAPLRRRLIREAAGLTGDLPRLLRGQPL</sequence>
<comment type="cofactor">
    <cofactor evidence="1">
        <name>FAD</name>
        <dbReference type="ChEBI" id="CHEBI:57692"/>
    </cofactor>
</comment>
<dbReference type="InterPro" id="IPR002938">
    <property type="entry name" value="FAD-bd"/>
</dbReference>
<protein>
    <submittedName>
        <fullName evidence="9">2-octaprenyl-6-methoxyphenyl hydroxylase</fullName>
    </submittedName>
</protein>
<evidence type="ECO:0000256" key="7">
    <source>
        <dbReference type="ARBA" id="ARBA00023033"/>
    </source>
</evidence>
<evidence type="ECO:0000256" key="6">
    <source>
        <dbReference type="ARBA" id="ARBA00023002"/>
    </source>
</evidence>
<dbReference type="GO" id="GO:0004497">
    <property type="term" value="F:monooxygenase activity"/>
    <property type="evidence" value="ECO:0007669"/>
    <property type="project" value="UniProtKB-KW"/>
</dbReference>
<comment type="caution">
    <text evidence="9">The sequence shown here is derived from an EMBL/GenBank/DDBJ whole genome shotgun (WGS) entry which is preliminary data.</text>
</comment>
<evidence type="ECO:0000313" key="10">
    <source>
        <dbReference type="Proteomes" id="UP000249185"/>
    </source>
</evidence>
<evidence type="ECO:0000259" key="8">
    <source>
        <dbReference type="Pfam" id="PF01494"/>
    </source>
</evidence>
<dbReference type="InterPro" id="IPR036188">
    <property type="entry name" value="FAD/NAD-bd_sf"/>
</dbReference>
<evidence type="ECO:0000256" key="1">
    <source>
        <dbReference type="ARBA" id="ARBA00001974"/>
    </source>
</evidence>
<keyword evidence="4" id="KW-0285">Flavoprotein</keyword>
<dbReference type="EMBL" id="QFPW01000004">
    <property type="protein sequence ID" value="PZQ50434.1"/>
    <property type="molecule type" value="Genomic_DNA"/>
</dbReference>
<dbReference type="PRINTS" id="PR00420">
    <property type="entry name" value="RNGMNOXGNASE"/>
</dbReference>
<dbReference type="GO" id="GO:0071949">
    <property type="term" value="F:FAD binding"/>
    <property type="evidence" value="ECO:0007669"/>
    <property type="project" value="InterPro"/>
</dbReference>
<reference evidence="9 10" key="1">
    <citation type="submission" date="2017-08" db="EMBL/GenBank/DDBJ databases">
        <title>Infants hospitalized years apart are colonized by the same room-sourced microbial strains.</title>
        <authorList>
            <person name="Brooks B."/>
            <person name="Olm M.R."/>
            <person name="Firek B.A."/>
            <person name="Baker R."/>
            <person name="Thomas B.C."/>
            <person name="Morowitz M.J."/>
            <person name="Banfield J.F."/>
        </authorList>
    </citation>
    <scope>NUCLEOTIDE SEQUENCE [LARGE SCALE GENOMIC DNA]</scope>
    <source>
        <strain evidence="9">S2_005_002_R2_34</strain>
    </source>
</reference>
<dbReference type="PROSITE" id="PS01304">
    <property type="entry name" value="UBIH"/>
    <property type="match status" value="1"/>
</dbReference>
<evidence type="ECO:0000256" key="4">
    <source>
        <dbReference type="ARBA" id="ARBA00022630"/>
    </source>
</evidence>
<name>A0A2W5NBJ2_RHOSU</name>
<keyword evidence="7" id="KW-0503">Monooxygenase</keyword>
<comment type="similarity">
    <text evidence="3">Belongs to the UbiH/COQ6 family.</text>
</comment>
<dbReference type="NCBIfam" id="TIGR01988">
    <property type="entry name" value="Ubi-OHases"/>
    <property type="match status" value="1"/>
</dbReference>
<dbReference type="Pfam" id="PF01494">
    <property type="entry name" value="FAD_binding_3"/>
    <property type="match status" value="1"/>
</dbReference>
<dbReference type="InterPro" id="IPR051205">
    <property type="entry name" value="UbiH/COQ6_monooxygenase"/>
</dbReference>
<gene>
    <name evidence="9" type="ORF">DI556_07725</name>
</gene>
<keyword evidence="6" id="KW-0560">Oxidoreductase</keyword>
<proteinExistence type="inferred from homology"/>
<feature type="domain" description="FAD-binding" evidence="8">
    <location>
        <begin position="4"/>
        <end position="342"/>
    </location>
</feature>
<dbReference type="GO" id="GO:0006744">
    <property type="term" value="P:ubiquinone biosynthetic process"/>
    <property type="evidence" value="ECO:0007669"/>
    <property type="project" value="UniProtKB-UniPathway"/>
</dbReference>
<dbReference type="GO" id="GO:0110142">
    <property type="term" value="C:ubiquinone biosynthesis complex"/>
    <property type="evidence" value="ECO:0007669"/>
    <property type="project" value="UniProtKB-ARBA"/>
</dbReference>
<accession>A0A2W5NBJ2</accession>
<dbReference type="Gene3D" id="3.50.50.60">
    <property type="entry name" value="FAD/NAD(P)-binding domain"/>
    <property type="match status" value="2"/>
</dbReference>